<sequence>MPPPGYGSPQQPPPYGHPPNPYSPAPARRWWHHPALVIAALVVFPPGGIALAWTSRWGKGQKIVATVLAGLWFLVPLLSDPPEKAEADAKPKPVDSRSASASPTPTPTPSPSEAPNYVGQNLKQAKAAAYKVGYAAVSHDASDADAGQGDDDNWKVCFQTPAGKKAGTMPTLDFGVVRTEDPCPTKDGEPIPYPNMPKVAGQTFATASDTLKPLHLRRIETQSAYTDVSLPASVDDWTVCFQEPEAGERVQHPKTTTAYLKVTAPGTKCPSTPDTELHPKPAPSPDEDDSYTSDDSSSGGSSSGSSSSTGGGGSASVYYKNCTAVRAAGAAPIHRGDPGYARHLDRDGDGVGCE</sequence>
<dbReference type="InterPro" id="IPR005543">
    <property type="entry name" value="PASTA_dom"/>
</dbReference>
<evidence type="ECO:0000259" key="3">
    <source>
        <dbReference type="PROSITE" id="PS51178"/>
    </source>
</evidence>
<feature type="transmembrane region" description="Helical" evidence="2">
    <location>
        <begin position="30"/>
        <end position="51"/>
    </location>
</feature>
<proteinExistence type="predicted"/>
<keyword evidence="5" id="KW-1185">Reference proteome</keyword>
<feature type="region of interest" description="Disordered" evidence="1">
    <location>
        <begin position="262"/>
        <end position="314"/>
    </location>
</feature>
<dbReference type="Pfam" id="PF05901">
    <property type="entry name" value="Excalibur"/>
    <property type="match status" value="1"/>
</dbReference>
<dbReference type="Proteomes" id="UP000217676">
    <property type="component" value="Chromosome"/>
</dbReference>
<evidence type="ECO:0000313" key="5">
    <source>
        <dbReference type="Proteomes" id="UP000217676"/>
    </source>
</evidence>
<reference evidence="4 5" key="1">
    <citation type="journal article" date="2016" name="Genome Announc.">
        <title>Complete Genome Sequence of Thiostrepton-Producing Streptomyces laurentii ATCC 31255.</title>
        <authorList>
            <person name="Doi K."/>
            <person name="Fujino Y."/>
            <person name="Nagayoshi Y."/>
            <person name="Ohshima T."/>
            <person name="Ogata S."/>
        </authorList>
    </citation>
    <scope>NUCLEOTIDE SEQUENCE [LARGE SCALE GENOMIC DNA]</scope>
    <source>
        <strain evidence="4 5">ATCC 31255</strain>
    </source>
</reference>
<evidence type="ECO:0000256" key="2">
    <source>
        <dbReference type="SAM" id="Phobius"/>
    </source>
</evidence>
<evidence type="ECO:0000313" key="4">
    <source>
        <dbReference type="EMBL" id="BAU82808.1"/>
    </source>
</evidence>
<dbReference type="Gene3D" id="3.30.10.20">
    <property type="match status" value="1"/>
</dbReference>
<feature type="region of interest" description="Disordered" evidence="1">
    <location>
        <begin position="1"/>
        <end position="21"/>
    </location>
</feature>
<feature type="compositionally biased region" description="Basic and acidic residues" evidence="1">
    <location>
        <begin position="334"/>
        <end position="354"/>
    </location>
</feature>
<feature type="domain" description="PASTA" evidence="3">
    <location>
        <begin position="193"/>
        <end position="264"/>
    </location>
</feature>
<dbReference type="CDD" id="cd06577">
    <property type="entry name" value="PASTA_pknB"/>
    <property type="match status" value="1"/>
</dbReference>
<dbReference type="PROSITE" id="PS51178">
    <property type="entry name" value="PASTA"/>
    <property type="match status" value="1"/>
</dbReference>
<feature type="region of interest" description="Disordered" evidence="1">
    <location>
        <begin position="82"/>
        <end position="116"/>
    </location>
</feature>
<name>A0A169NB14_STRLU</name>
<dbReference type="EMBL" id="AP017424">
    <property type="protein sequence ID" value="BAU82808.1"/>
    <property type="molecule type" value="Genomic_DNA"/>
</dbReference>
<gene>
    <name evidence="4" type="ORF">SLA_1870</name>
</gene>
<dbReference type="AlphaFoldDB" id="A0A169NB14"/>
<organism evidence="4 5">
    <name type="scientific">Streptomyces laurentii</name>
    <dbReference type="NCBI Taxonomy" id="39478"/>
    <lineage>
        <taxon>Bacteria</taxon>
        <taxon>Bacillati</taxon>
        <taxon>Actinomycetota</taxon>
        <taxon>Actinomycetes</taxon>
        <taxon>Kitasatosporales</taxon>
        <taxon>Streptomycetaceae</taxon>
        <taxon>Streptomyces</taxon>
    </lineage>
</organism>
<feature type="compositionally biased region" description="Low complexity" evidence="1">
    <location>
        <begin position="293"/>
        <end position="308"/>
    </location>
</feature>
<evidence type="ECO:0000256" key="1">
    <source>
        <dbReference type="SAM" id="MobiDB-lite"/>
    </source>
</evidence>
<keyword evidence="2" id="KW-0812">Transmembrane</keyword>
<feature type="compositionally biased region" description="Basic and acidic residues" evidence="1">
    <location>
        <begin position="82"/>
        <end position="95"/>
    </location>
</feature>
<dbReference type="InterPro" id="IPR008613">
    <property type="entry name" value="Excalibur_Ca-bd_domain"/>
</dbReference>
<keyword evidence="2" id="KW-1133">Transmembrane helix</keyword>
<dbReference type="SMART" id="SM00894">
    <property type="entry name" value="Excalibur"/>
    <property type="match status" value="1"/>
</dbReference>
<keyword evidence="2" id="KW-0472">Membrane</keyword>
<feature type="region of interest" description="Disordered" evidence="1">
    <location>
        <begin position="330"/>
        <end position="354"/>
    </location>
</feature>
<accession>A0A169NB14</accession>
<dbReference type="KEGG" id="slau:SLA_1870"/>
<protein>
    <submittedName>
        <fullName evidence="4">Excalibur domain-containing protein</fullName>
    </submittedName>
</protein>